<accession>A0A183P0B6</accession>
<organism evidence="1 2">
    <name type="scientific">Schistosoma mattheei</name>
    <dbReference type="NCBI Taxonomy" id="31246"/>
    <lineage>
        <taxon>Eukaryota</taxon>
        <taxon>Metazoa</taxon>
        <taxon>Spiralia</taxon>
        <taxon>Lophotrochozoa</taxon>
        <taxon>Platyhelminthes</taxon>
        <taxon>Trematoda</taxon>
        <taxon>Digenea</taxon>
        <taxon>Strigeidida</taxon>
        <taxon>Schistosomatoidea</taxon>
        <taxon>Schistosomatidae</taxon>
        <taxon>Schistosoma</taxon>
    </lineage>
</organism>
<reference evidence="1 2" key="1">
    <citation type="submission" date="2018-11" db="EMBL/GenBank/DDBJ databases">
        <authorList>
            <consortium name="Pathogen Informatics"/>
        </authorList>
    </citation>
    <scope>NUCLEOTIDE SEQUENCE [LARGE SCALE GENOMIC DNA]</scope>
    <source>
        <strain>Denwood</strain>
        <strain evidence="2">Zambia</strain>
    </source>
</reference>
<keyword evidence="2" id="KW-1185">Reference proteome</keyword>
<protein>
    <submittedName>
        <fullName evidence="1">Uncharacterized protein</fullName>
    </submittedName>
</protein>
<dbReference type="EMBL" id="UZAL01028478">
    <property type="protein sequence ID" value="VDP41517.1"/>
    <property type="molecule type" value="Genomic_DNA"/>
</dbReference>
<evidence type="ECO:0000313" key="2">
    <source>
        <dbReference type="Proteomes" id="UP000269396"/>
    </source>
</evidence>
<name>A0A183P0B6_9TREM</name>
<evidence type="ECO:0000313" key="1">
    <source>
        <dbReference type="EMBL" id="VDP41517.1"/>
    </source>
</evidence>
<dbReference type="AlphaFoldDB" id="A0A183P0B6"/>
<dbReference type="Proteomes" id="UP000269396">
    <property type="component" value="Unassembled WGS sequence"/>
</dbReference>
<proteinExistence type="predicted"/>
<sequence>MKVEDVNQFKEVGTKIEAKNLSCIQKLLLTILTAAPFPRFRSKDITRSVSEPSSLQYL</sequence>
<gene>
    <name evidence="1" type="ORF">SMTD_LOCUS7802</name>
</gene>